<dbReference type="PANTHER" id="PTHR23339">
    <property type="entry name" value="TYROSINE SPECIFIC PROTEIN PHOSPHATASE AND DUAL SPECIFICITY PROTEIN PHOSPHATASE"/>
    <property type="match status" value="1"/>
</dbReference>
<dbReference type="InterPro" id="IPR000387">
    <property type="entry name" value="Tyr_Pase_dom"/>
</dbReference>
<comment type="caution">
    <text evidence="3">The sequence shown here is derived from an EMBL/GenBank/DDBJ whole genome shotgun (WGS) entry which is preliminary data.</text>
</comment>
<dbReference type="InterPro" id="IPR016130">
    <property type="entry name" value="Tyr_Pase_AS"/>
</dbReference>
<gene>
    <name evidence="3" type="ORF">D2T30_21515</name>
</gene>
<dbReference type="InterPro" id="IPR057023">
    <property type="entry name" value="PTP-SAK"/>
</dbReference>
<evidence type="ECO:0000313" key="3">
    <source>
        <dbReference type="EMBL" id="RWR16501.1"/>
    </source>
</evidence>
<evidence type="ECO:0000259" key="2">
    <source>
        <dbReference type="PROSITE" id="PS50056"/>
    </source>
</evidence>
<dbReference type="AlphaFoldDB" id="A0A443J7N0"/>
<dbReference type="PROSITE" id="PS50056">
    <property type="entry name" value="TYR_PHOSPHATASE_2"/>
    <property type="match status" value="1"/>
</dbReference>
<reference evidence="3 4" key="1">
    <citation type="submission" date="2019-01" db="EMBL/GenBank/DDBJ databases">
        <title>Sinorhodobacter populi sp. nov. isolated from the symptomatic bark tissue of Populus euramericana canker.</title>
        <authorList>
            <person name="Xu G."/>
        </authorList>
    </citation>
    <scope>NUCLEOTIDE SEQUENCE [LARGE SCALE GENOMIC DNA]</scope>
    <source>
        <strain evidence="3 4">SK2B-1</strain>
    </source>
</reference>
<organism evidence="3 4">
    <name type="scientific">Paenirhodobacter populi</name>
    <dbReference type="NCBI Taxonomy" id="2306993"/>
    <lineage>
        <taxon>Bacteria</taxon>
        <taxon>Pseudomonadati</taxon>
        <taxon>Pseudomonadota</taxon>
        <taxon>Alphaproteobacteria</taxon>
        <taxon>Rhodobacterales</taxon>
        <taxon>Rhodobacter group</taxon>
        <taxon>Paenirhodobacter</taxon>
    </lineage>
</organism>
<dbReference type="Pfam" id="PF22784">
    <property type="entry name" value="PTP-SAK"/>
    <property type="match status" value="1"/>
</dbReference>
<accession>A0A443J7N0</accession>
<protein>
    <submittedName>
        <fullName evidence="3">Phosphatase</fullName>
    </submittedName>
</protein>
<proteinExistence type="predicted"/>
<dbReference type="InterPro" id="IPR050561">
    <property type="entry name" value="PTP"/>
</dbReference>
<dbReference type="PROSITE" id="PS00383">
    <property type="entry name" value="TYR_PHOSPHATASE_1"/>
    <property type="match status" value="1"/>
</dbReference>
<evidence type="ECO:0000256" key="1">
    <source>
        <dbReference type="ARBA" id="ARBA00022801"/>
    </source>
</evidence>
<dbReference type="GO" id="GO:0016791">
    <property type="term" value="F:phosphatase activity"/>
    <property type="evidence" value="ECO:0007669"/>
    <property type="project" value="UniProtKB-ARBA"/>
</dbReference>
<dbReference type="Proteomes" id="UP000284476">
    <property type="component" value="Unassembled WGS sequence"/>
</dbReference>
<name>A0A443J7N0_9RHOB</name>
<dbReference type="InterPro" id="IPR029021">
    <property type="entry name" value="Prot-tyrosine_phosphatase-like"/>
</dbReference>
<dbReference type="RefSeq" id="WP_128210472.1">
    <property type="nucleotide sequence ID" value="NZ_JBHRSO010000036.1"/>
</dbReference>
<evidence type="ECO:0000313" key="4">
    <source>
        <dbReference type="Proteomes" id="UP000284476"/>
    </source>
</evidence>
<sequence length="172" mass="18410">MSAATKWSRSEWPLRRVSLPAGISGRLWLTEMPGRSTLLSDFLSVARELGITGVVCLVPPENITHSAPDYAAARSVGLEDMQLLDCPIPDYGLPPDTIAFQAFIGDLANRLRQGERLVIHCAAGVGRTGMAAVVLMRALGLSPADALATVWAAGSRPETPEQMKFAMEHADA</sequence>
<keyword evidence="1" id="KW-0378">Hydrolase</keyword>
<dbReference type="SUPFAM" id="SSF52799">
    <property type="entry name" value="(Phosphotyrosine protein) phosphatases II"/>
    <property type="match status" value="1"/>
</dbReference>
<dbReference type="Gene3D" id="3.90.190.10">
    <property type="entry name" value="Protein tyrosine phosphatase superfamily"/>
    <property type="match status" value="1"/>
</dbReference>
<dbReference type="EMBL" id="SAUZ01000042">
    <property type="protein sequence ID" value="RWR16501.1"/>
    <property type="molecule type" value="Genomic_DNA"/>
</dbReference>
<feature type="domain" description="Tyrosine specific protein phosphatases" evidence="2">
    <location>
        <begin position="98"/>
        <end position="150"/>
    </location>
</feature>